<gene>
    <name evidence="1" type="ORF">EYF80_028153</name>
</gene>
<accession>A0A4Z2H6U8</accession>
<proteinExistence type="predicted"/>
<reference evidence="1 2" key="1">
    <citation type="submission" date="2019-03" db="EMBL/GenBank/DDBJ databases">
        <title>First draft genome of Liparis tanakae, snailfish: a comprehensive survey of snailfish specific genes.</title>
        <authorList>
            <person name="Kim W."/>
            <person name="Song I."/>
            <person name="Jeong J.-H."/>
            <person name="Kim D."/>
            <person name="Kim S."/>
            <person name="Ryu S."/>
            <person name="Song J.Y."/>
            <person name="Lee S.K."/>
        </authorList>
    </citation>
    <scope>NUCLEOTIDE SEQUENCE [LARGE SCALE GENOMIC DNA]</scope>
    <source>
        <tissue evidence="1">Muscle</tissue>
    </source>
</reference>
<protein>
    <submittedName>
        <fullName evidence="1">Uncharacterized protein</fullName>
    </submittedName>
</protein>
<organism evidence="1 2">
    <name type="scientific">Liparis tanakae</name>
    <name type="common">Tanaka's snailfish</name>
    <dbReference type="NCBI Taxonomy" id="230148"/>
    <lineage>
        <taxon>Eukaryota</taxon>
        <taxon>Metazoa</taxon>
        <taxon>Chordata</taxon>
        <taxon>Craniata</taxon>
        <taxon>Vertebrata</taxon>
        <taxon>Euteleostomi</taxon>
        <taxon>Actinopterygii</taxon>
        <taxon>Neopterygii</taxon>
        <taxon>Teleostei</taxon>
        <taxon>Neoteleostei</taxon>
        <taxon>Acanthomorphata</taxon>
        <taxon>Eupercaria</taxon>
        <taxon>Perciformes</taxon>
        <taxon>Cottioidei</taxon>
        <taxon>Cottales</taxon>
        <taxon>Liparidae</taxon>
        <taxon>Liparis</taxon>
    </lineage>
</organism>
<comment type="caution">
    <text evidence="1">The sequence shown here is derived from an EMBL/GenBank/DDBJ whole genome shotgun (WGS) entry which is preliminary data.</text>
</comment>
<dbReference type="AlphaFoldDB" id="A0A4Z2H6U8"/>
<name>A0A4Z2H6U8_9TELE</name>
<dbReference type="Proteomes" id="UP000314294">
    <property type="component" value="Unassembled WGS sequence"/>
</dbReference>
<evidence type="ECO:0000313" key="2">
    <source>
        <dbReference type="Proteomes" id="UP000314294"/>
    </source>
</evidence>
<keyword evidence="2" id="KW-1185">Reference proteome</keyword>
<dbReference type="EMBL" id="SRLO01000312">
    <property type="protein sequence ID" value="TNN61648.1"/>
    <property type="molecule type" value="Genomic_DNA"/>
</dbReference>
<evidence type="ECO:0000313" key="1">
    <source>
        <dbReference type="EMBL" id="TNN61648.1"/>
    </source>
</evidence>
<sequence>MMLLSGSRGLFLRQRNGNIIHIFSKPSVLGLGGEPLTACIATLQEDWHTVSFPFFHCSRQETALWPKRLWSPRRGMLL</sequence>